<dbReference type="Proteomes" id="UP000260812">
    <property type="component" value="Unassembled WGS sequence"/>
</dbReference>
<keyword evidence="3" id="KW-1133">Transmembrane helix</keyword>
<evidence type="ECO:0000256" key="3">
    <source>
        <dbReference type="SAM" id="Phobius"/>
    </source>
</evidence>
<feature type="transmembrane region" description="Helical" evidence="3">
    <location>
        <begin position="15"/>
        <end position="36"/>
    </location>
</feature>
<feature type="transmembrane region" description="Helical" evidence="3">
    <location>
        <begin position="42"/>
        <end position="61"/>
    </location>
</feature>
<name>A0A3E3IBG0_9FIRM</name>
<evidence type="ECO:0000256" key="1">
    <source>
        <dbReference type="SAM" id="Coils"/>
    </source>
</evidence>
<dbReference type="EMBL" id="QVLV01000002">
    <property type="protein sequence ID" value="RGE64373.1"/>
    <property type="molecule type" value="Genomic_DNA"/>
</dbReference>
<dbReference type="GeneID" id="97986213"/>
<feature type="region of interest" description="Disordered" evidence="2">
    <location>
        <begin position="190"/>
        <end position="219"/>
    </location>
</feature>
<keyword evidence="5" id="KW-1185">Reference proteome</keyword>
<keyword evidence="3" id="KW-0472">Membrane</keyword>
<keyword evidence="1" id="KW-0175">Coiled coil</keyword>
<dbReference type="AlphaFoldDB" id="A0A3E3IBG0"/>
<organism evidence="4 5">
    <name type="scientific">Eisenbergiella massiliensis</name>
    <dbReference type="NCBI Taxonomy" id="1720294"/>
    <lineage>
        <taxon>Bacteria</taxon>
        <taxon>Bacillati</taxon>
        <taxon>Bacillota</taxon>
        <taxon>Clostridia</taxon>
        <taxon>Lachnospirales</taxon>
        <taxon>Lachnospiraceae</taxon>
        <taxon>Eisenbergiella</taxon>
    </lineage>
</organism>
<accession>A0A3E3IBG0</accession>
<feature type="coiled-coil region" evidence="1">
    <location>
        <begin position="74"/>
        <end position="122"/>
    </location>
</feature>
<reference evidence="4" key="1">
    <citation type="submission" date="2018-08" db="EMBL/GenBank/DDBJ databases">
        <title>A genome reference for cultivated species of the human gut microbiota.</title>
        <authorList>
            <person name="Zou Y."/>
            <person name="Xue W."/>
            <person name="Luo G."/>
        </authorList>
    </citation>
    <scope>NUCLEOTIDE SEQUENCE [LARGE SCALE GENOMIC DNA]</scope>
    <source>
        <strain evidence="4">TF05-5AC</strain>
    </source>
</reference>
<dbReference type="RefSeq" id="WP_117543955.1">
    <property type="nucleotide sequence ID" value="NZ_QVLV01000002.1"/>
</dbReference>
<proteinExistence type="predicted"/>
<gene>
    <name evidence="4" type="ORF">DXC51_04770</name>
</gene>
<evidence type="ECO:0000313" key="5">
    <source>
        <dbReference type="Proteomes" id="UP000260812"/>
    </source>
</evidence>
<sequence>MEGENVKKVFKLTDAFYSLLLLLIPFFFVLWMLGIFKQPFSVHWAFLFTIIYLIALSSKYWKVRNLEKCFYSLGDKADKENTEIKNKYENLKDEHEKLNNEYENLKYENTQLKENEKEKIDRLLSVLSLIKQSLEFIVKRQSQILEDRELSREHLVKEEQKATTDEAIEENIAEISDSDEMQSLAKTIPDNEERNDSGIQTEAETTKEEEVPVSYPKEGSGKPINIELKNLEDDDLLWKQGMFYGLDGSGPFEIIENLEKIYIYPRRLKTGGEFSSSKCDDFGYKKLFNIEPKADDQIKITKIIPAEVKIVGQDKIILLNKGKIITSENG</sequence>
<evidence type="ECO:0000313" key="4">
    <source>
        <dbReference type="EMBL" id="RGE64373.1"/>
    </source>
</evidence>
<protein>
    <submittedName>
        <fullName evidence="4">Uncharacterized protein</fullName>
    </submittedName>
</protein>
<keyword evidence="3" id="KW-0812">Transmembrane</keyword>
<comment type="caution">
    <text evidence="4">The sequence shown here is derived from an EMBL/GenBank/DDBJ whole genome shotgun (WGS) entry which is preliminary data.</text>
</comment>
<evidence type="ECO:0000256" key="2">
    <source>
        <dbReference type="SAM" id="MobiDB-lite"/>
    </source>
</evidence>